<dbReference type="PANTHER" id="PTHR48098">
    <property type="entry name" value="ENTEROCHELIN ESTERASE-RELATED"/>
    <property type="match status" value="1"/>
</dbReference>
<dbReference type="InterPro" id="IPR050583">
    <property type="entry name" value="Mycobacterial_A85_antigen"/>
</dbReference>
<evidence type="ECO:0000313" key="2">
    <source>
        <dbReference type="Proteomes" id="UP000295453"/>
    </source>
</evidence>
<dbReference type="GO" id="GO:0016747">
    <property type="term" value="F:acyltransferase activity, transferring groups other than amino-acyl groups"/>
    <property type="evidence" value="ECO:0007669"/>
    <property type="project" value="TreeGrafter"/>
</dbReference>
<keyword evidence="2" id="KW-1185">Reference proteome</keyword>
<evidence type="ECO:0008006" key="3">
    <source>
        <dbReference type="Google" id="ProtNLM"/>
    </source>
</evidence>
<name>A0A4R1CHJ0_9ACTN</name>
<accession>A0A4R1CHJ0</accession>
<dbReference type="RefSeq" id="WP_131581532.1">
    <property type="nucleotide sequence ID" value="NZ_SJZJ01000002.1"/>
</dbReference>
<gene>
    <name evidence="1" type="ORF">EPD65_02275</name>
</gene>
<dbReference type="Proteomes" id="UP000295453">
    <property type="component" value="Unassembled WGS sequence"/>
</dbReference>
<dbReference type="Pfam" id="PF00756">
    <property type="entry name" value="Esterase"/>
    <property type="match status" value="1"/>
</dbReference>
<evidence type="ECO:0000313" key="1">
    <source>
        <dbReference type="EMBL" id="TCJ30884.1"/>
    </source>
</evidence>
<protein>
    <recommendedName>
        <fullName evidence="3">Acyl-CoA:diacylglycerol acyltransferase</fullName>
    </recommendedName>
</protein>
<dbReference type="Gene3D" id="3.40.50.1820">
    <property type="entry name" value="alpha/beta hydrolase"/>
    <property type="match status" value="1"/>
</dbReference>
<dbReference type="OrthoDB" id="3210113at2"/>
<comment type="caution">
    <text evidence="1">The sequence shown here is derived from an EMBL/GenBank/DDBJ whole genome shotgun (WGS) entry which is preliminary data.</text>
</comment>
<reference evidence="1 2" key="1">
    <citation type="submission" date="2019-03" db="EMBL/GenBank/DDBJ databases">
        <authorList>
            <person name="Kim M.K.M."/>
        </authorList>
    </citation>
    <scope>NUCLEOTIDE SEQUENCE [LARGE SCALE GENOMIC DNA]</scope>
    <source>
        <strain evidence="1 2">18JY15-6</strain>
    </source>
</reference>
<dbReference type="EMBL" id="SJZJ01000002">
    <property type="protein sequence ID" value="TCJ30884.1"/>
    <property type="molecule type" value="Genomic_DNA"/>
</dbReference>
<dbReference type="InterPro" id="IPR029058">
    <property type="entry name" value="AB_hydrolase_fold"/>
</dbReference>
<dbReference type="SUPFAM" id="SSF53474">
    <property type="entry name" value="alpha/beta-Hydrolases"/>
    <property type="match status" value="1"/>
</dbReference>
<dbReference type="PANTHER" id="PTHR48098:SF1">
    <property type="entry name" value="DIACYLGLYCEROL ACYLTRANSFERASE_MYCOLYLTRANSFERASE AG85A"/>
    <property type="match status" value="1"/>
</dbReference>
<dbReference type="AlphaFoldDB" id="A0A4R1CHJ0"/>
<dbReference type="InterPro" id="IPR000801">
    <property type="entry name" value="Esterase-like"/>
</dbReference>
<proteinExistence type="predicted"/>
<organism evidence="1 2">
    <name type="scientific">Nocardioides jejuensis</name>
    <dbReference type="NCBI Taxonomy" id="2502782"/>
    <lineage>
        <taxon>Bacteria</taxon>
        <taxon>Bacillati</taxon>
        <taxon>Actinomycetota</taxon>
        <taxon>Actinomycetes</taxon>
        <taxon>Propionibacteriales</taxon>
        <taxon>Nocardioidaceae</taxon>
        <taxon>Nocardioides</taxon>
    </lineage>
</organism>
<sequence>MTARLTRRGALVAGVAGVAVAAGAGALVESDRVPLLSRHTVEHGTLRGAGWWLSRPAGAGDHVPVVIALHGAYNDADQWRRKIALDAAHADSGARFAIAGIDGGVHDYWHPRAVGRDPRGLVLDHFLPFLAKQGLDVSRPAWFGWSMGGYGALVLATEVERSGPVVATSPALWSRYADAAPGAYDDEADFARWSVLGNSRRIAELSRIAVRVDCGESDPFVPGVHELQRELPSAQVHWRPGAHDASYWKRVLPAQLAWLDRHV</sequence>